<evidence type="ECO:0000256" key="4">
    <source>
        <dbReference type="ARBA" id="ARBA00022448"/>
    </source>
</evidence>
<keyword evidence="5" id="KW-1005">Bacterial flagellum biogenesis</keyword>
<keyword evidence="10" id="KW-0969">Cilium</keyword>
<keyword evidence="10" id="KW-0282">Flagellum</keyword>
<dbReference type="InterPro" id="IPR018035">
    <property type="entry name" value="Flagellar_FliH/T3SS_HrpE"/>
</dbReference>
<dbReference type="EMBL" id="CABPSJ010000008">
    <property type="protein sequence ID" value="VVE50526.1"/>
    <property type="molecule type" value="Genomic_DNA"/>
</dbReference>
<keyword evidence="7" id="KW-1006">Bacterial flagellum protein export</keyword>
<feature type="region of interest" description="Disordered" evidence="8">
    <location>
        <begin position="106"/>
        <end position="128"/>
    </location>
</feature>
<protein>
    <recommendedName>
        <fullName evidence="3">Flagellar assembly protein FliH</fullName>
    </recommendedName>
</protein>
<dbReference type="GO" id="GO:0005829">
    <property type="term" value="C:cytosol"/>
    <property type="evidence" value="ECO:0007669"/>
    <property type="project" value="TreeGrafter"/>
</dbReference>
<evidence type="ECO:0000256" key="2">
    <source>
        <dbReference type="ARBA" id="ARBA00006602"/>
    </source>
</evidence>
<dbReference type="Pfam" id="PF02108">
    <property type="entry name" value="FliH"/>
    <property type="match status" value="1"/>
</dbReference>
<gene>
    <name evidence="10" type="primary">fliH</name>
    <name evidence="10" type="ORF">PCO31110_04718</name>
</gene>
<keyword evidence="10" id="KW-0966">Cell projection</keyword>
<proteinExistence type="inferred from homology"/>
<dbReference type="RefSeq" id="WP_150691551.1">
    <property type="nucleotide sequence ID" value="NZ_CABPSJ010000008.1"/>
</dbReference>
<keyword evidence="4" id="KW-0813">Transport</keyword>
<dbReference type="PANTHER" id="PTHR34982">
    <property type="entry name" value="YOP PROTEINS TRANSLOCATION PROTEIN L"/>
    <property type="match status" value="1"/>
</dbReference>
<reference evidence="10 11" key="1">
    <citation type="submission" date="2019-08" db="EMBL/GenBank/DDBJ databases">
        <authorList>
            <person name="Peeters C."/>
        </authorList>
    </citation>
    <scope>NUCLEOTIDE SEQUENCE [LARGE SCALE GENOMIC DNA]</scope>
    <source>
        <strain evidence="10 11">LMG 31110</strain>
    </source>
</reference>
<evidence type="ECO:0000313" key="10">
    <source>
        <dbReference type="EMBL" id="VVE50526.1"/>
    </source>
</evidence>
<organism evidence="10 11">
    <name type="scientific">Pandoraea communis</name>
    <dbReference type="NCBI Taxonomy" id="2508297"/>
    <lineage>
        <taxon>Bacteria</taxon>
        <taxon>Pseudomonadati</taxon>
        <taxon>Pseudomonadota</taxon>
        <taxon>Betaproteobacteria</taxon>
        <taxon>Burkholderiales</taxon>
        <taxon>Burkholderiaceae</taxon>
        <taxon>Pandoraea</taxon>
    </lineage>
</organism>
<dbReference type="PANTHER" id="PTHR34982:SF1">
    <property type="entry name" value="FLAGELLAR ASSEMBLY PROTEIN FLIH"/>
    <property type="match status" value="1"/>
</dbReference>
<sequence>MIDSRLSFDAEADVLKDVSLQATPRILARRRAVSPVAGQHSASAQHGQAGVAQPVQDYADVPVDEGATRDAAHQMARREAGYEEGVRQGFEQGYARGLTEGIEKGFEQGETEGRASGEREGREAGYASGLQAARSDIDAQLGELRQRAEALLESLHAERAAMREAAESDIVELVYTAICRIAGEGAVNRDGARAMIRHTIAQASPSRVLRVRVHPDDLGWLRETSMAGDPQWLGDDSVMLGGCVIETDAGTLDARLEAQLEAVARALGDVRKARAAGPAPTSQARPHA</sequence>
<evidence type="ECO:0000256" key="1">
    <source>
        <dbReference type="ARBA" id="ARBA00003041"/>
    </source>
</evidence>
<evidence type="ECO:0000256" key="6">
    <source>
        <dbReference type="ARBA" id="ARBA00022927"/>
    </source>
</evidence>
<dbReference type="AlphaFoldDB" id="A0A5E4YP00"/>
<accession>A0A5E4YP00</accession>
<dbReference type="InterPro" id="IPR051472">
    <property type="entry name" value="T3SS_Stator/FliH"/>
</dbReference>
<comment type="similarity">
    <text evidence="2">Belongs to the FliH family.</text>
</comment>
<dbReference type="GO" id="GO:0044781">
    <property type="term" value="P:bacterial-type flagellum organization"/>
    <property type="evidence" value="ECO:0007669"/>
    <property type="project" value="UniProtKB-KW"/>
</dbReference>
<name>A0A5E4YP00_9BURK</name>
<evidence type="ECO:0000256" key="5">
    <source>
        <dbReference type="ARBA" id="ARBA00022795"/>
    </source>
</evidence>
<evidence type="ECO:0000256" key="3">
    <source>
        <dbReference type="ARBA" id="ARBA00016507"/>
    </source>
</evidence>
<evidence type="ECO:0000313" key="11">
    <source>
        <dbReference type="Proteomes" id="UP000337189"/>
    </source>
</evidence>
<evidence type="ECO:0000256" key="8">
    <source>
        <dbReference type="SAM" id="MobiDB-lite"/>
    </source>
</evidence>
<feature type="compositionally biased region" description="Basic and acidic residues" evidence="8">
    <location>
        <begin position="106"/>
        <end position="123"/>
    </location>
</feature>
<feature type="domain" description="Flagellar assembly protein FliH/Type III secretion system HrpE" evidence="9">
    <location>
        <begin position="145"/>
        <end position="262"/>
    </location>
</feature>
<dbReference type="Proteomes" id="UP000337189">
    <property type="component" value="Unassembled WGS sequence"/>
</dbReference>
<dbReference type="GO" id="GO:0015031">
    <property type="term" value="P:protein transport"/>
    <property type="evidence" value="ECO:0007669"/>
    <property type="project" value="UniProtKB-KW"/>
</dbReference>
<dbReference type="OrthoDB" id="8596293at2"/>
<evidence type="ECO:0000256" key="7">
    <source>
        <dbReference type="ARBA" id="ARBA00023225"/>
    </source>
</evidence>
<keyword evidence="6" id="KW-0653">Protein transport</keyword>
<comment type="function">
    <text evidence="1">Needed for flagellar regrowth and assembly.</text>
</comment>
<evidence type="ECO:0000259" key="9">
    <source>
        <dbReference type="Pfam" id="PF02108"/>
    </source>
</evidence>